<comment type="caution">
    <text evidence="11">The sequence shown here is derived from an EMBL/GenBank/DDBJ whole genome shotgun (WGS) entry which is preliminary data.</text>
</comment>
<dbReference type="AlphaFoldDB" id="A0A3N4ZFG4"/>
<feature type="domain" description="OmpR/PhoB-type" evidence="10">
    <location>
        <begin position="169"/>
        <end position="267"/>
    </location>
</feature>
<keyword evidence="5" id="KW-0804">Transcription</keyword>
<evidence type="ECO:0000259" key="10">
    <source>
        <dbReference type="PROSITE" id="PS51755"/>
    </source>
</evidence>
<evidence type="ECO:0000256" key="1">
    <source>
        <dbReference type="ARBA" id="ARBA00022553"/>
    </source>
</evidence>
<dbReference type="Proteomes" id="UP000280501">
    <property type="component" value="Unassembled WGS sequence"/>
</dbReference>
<evidence type="ECO:0000256" key="8">
    <source>
        <dbReference type="SAM" id="MobiDB-lite"/>
    </source>
</evidence>
<dbReference type="Gene3D" id="6.10.250.690">
    <property type="match status" value="1"/>
</dbReference>
<protein>
    <submittedName>
        <fullName evidence="11">DNA-binding response OmpR family regulator</fullName>
    </submittedName>
</protein>
<dbReference type="SMART" id="SM00448">
    <property type="entry name" value="REC"/>
    <property type="match status" value="1"/>
</dbReference>
<sequence>MPRVLVVDDDRTVAEVVVAYLERAGIDADHAADGHAALASAAATPPDAVVLDLMLPGIDGLEVCRRLRGMRPDLPVLMLTARGEEEDRVLGLEIGADDYVTKPFSARELTLRVQALLRRAAGPGHLRRPDRETAPTIGGRDVPRTPPDASRAGAGRDTTAGRATTSSDGEVLRDGDLVLDAGAHRVIRGGRELSLTTREFDLLRWFLCHPGQVHDRPGLMREVWGWEFGDQSTVTVHVRRLREKVETDPSKPERLVTVFGVGYRWDPAPVHPPAVAAPEDSPWTT</sequence>
<evidence type="ECO:0000259" key="9">
    <source>
        <dbReference type="PROSITE" id="PS50110"/>
    </source>
</evidence>
<dbReference type="PROSITE" id="PS50110">
    <property type="entry name" value="RESPONSE_REGULATORY"/>
    <property type="match status" value="1"/>
</dbReference>
<evidence type="ECO:0000256" key="5">
    <source>
        <dbReference type="ARBA" id="ARBA00023163"/>
    </source>
</evidence>
<keyword evidence="12" id="KW-1185">Reference proteome</keyword>
<keyword evidence="3" id="KW-0805">Transcription regulation</keyword>
<keyword evidence="4 7" id="KW-0238">DNA-binding</keyword>
<gene>
    <name evidence="11" type="ORF">EDD34_0085</name>
</gene>
<dbReference type="Pfam" id="PF00072">
    <property type="entry name" value="Response_reg"/>
    <property type="match status" value="1"/>
</dbReference>
<dbReference type="GO" id="GO:0032993">
    <property type="term" value="C:protein-DNA complex"/>
    <property type="evidence" value="ECO:0007669"/>
    <property type="project" value="TreeGrafter"/>
</dbReference>
<dbReference type="InterPro" id="IPR016032">
    <property type="entry name" value="Sig_transdc_resp-reg_C-effctor"/>
</dbReference>
<dbReference type="SUPFAM" id="SSF52172">
    <property type="entry name" value="CheY-like"/>
    <property type="match status" value="1"/>
</dbReference>
<evidence type="ECO:0000313" key="12">
    <source>
        <dbReference type="Proteomes" id="UP000280501"/>
    </source>
</evidence>
<dbReference type="PANTHER" id="PTHR48111:SF4">
    <property type="entry name" value="DNA-BINDING DUAL TRANSCRIPTIONAL REGULATOR OMPR"/>
    <property type="match status" value="1"/>
</dbReference>
<dbReference type="FunFam" id="3.40.50.2300:FF:000001">
    <property type="entry name" value="DNA-binding response regulator PhoB"/>
    <property type="match status" value="1"/>
</dbReference>
<dbReference type="InterPro" id="IPR036388">
    <property type="entry name" value="WH-like_DNA-bd_sf"/>
</dbReference>
<proteinExistence type="predicted"/>
<dbReference type="InterPro" id="IPR001789">
    <property type="entry name" value="Sig_transdc_resp-reg_receiver"/>
</dbReference>
<dbReference type="SUPFAM" id="SSF46894">
    <property type="entry name" value="C-terminal effector domain of the bipartite response regulators"/>
    <property type="match status" value="1"/>
</dbReference>
<dbReference type="Pfam" id="PF00486">
    <property type="entry name" value="Trans_reg_C"/>
    <property type="match status" value="1"/>
</dbReference>
<organism evidence="11 12">
    <name type="scientific">Myceligenerans xiligouense</name>
    <dbReference type="NCBI Taxonomy" id="253184"/>
    <lineage>
        <taxon>Bacteria</taxon>
        <taxon>Bacillati</taxon>
        <taxon>Actinomycetota</taxon>
        <taxon>Actinomycetes</taxon>
        <taxon>Micrococcales</taxon>
        <taxon>Promicromonosporaceae</taxon>
        <taxon>Myceligenerans</taxon>
    </lineage>
</organism>
<feature type="domain" description="Response regulatory" evidence="9">
    <location>
        <begin position="3"/>
        <end position="117"/>
    </location>
</feature>
<dbReference type="FunFam" id="1.10.10.10:FF:000018">
    <property type="entry name" value="DNA-binding response regulator ResD"/>
    <property type="match status" value="1"/>
</dbReference>
<feature type="compositionally biased region" description="Low complexity" evidence="8">
    <location>
        <begin position="149"/>
        <end position="169"/>
    </location>
</feature>
<dbReference type="EMBL" id="RKQZ01000001">
    <property type="protein sequence ID" value="RPF19535.1"/>
    <property type="molecule type" value="Genomic_DNA"/>
</dbReference>
<dbReference type="InterPro" id="IPR001867">
    <property type="entry name" value="OmpR/PhoB-type_DNA-bd"/>
</dbReference>
<keyword evidence="2" id="KW-0902">Two-component regulatory system</keyword>
<dbReference type="PROSITE" id="PS51755">
    <property type="entry name" value="OMPR_PHOB"/>
    <property type="match status" value="1"/>
</dbReference>
<dbReference type="GO" id="GO:0000976">
    <property type="term" value="F:transcription cis-regulatory region binding"/>
    <property type="evidence" value="ECO:0007669"/>
    <property type="project" value="TreeGrafter"/>
</dbReference>
<dbReference type="InterPro" id="IPR039420">
    <property type="entry name" value="WalR-like"/>
</dbReference>
<name>A0A3N4ZFG4_9MICO</name>
<feature type="modified residue" description="4-aspartylphosphate" evidence="6">
    <location>
        <position position="52"/>
    </location>
</feature>
<reference evidence="11 12" key="1">
    <citation type="submission" date="2018-11" db="EMBL/GenBank/DDBJ databases">
        <title>Sequencing the genomes of 1000 actinobacteria strains.</title>
        <authorList>
            <person name="Klenk H.-P."/>
        </authorList>
    </citation>
    <scope>NUCLEOTIDE SEQUENCE [LARGE SCALE GENOMIC DNA]</scope>
    <source>
        <strain evidence="11 12">DSM 15700</strain>
    </source>
</reference>
<accession>A0A3N4ZFG4</accession>
<dbReference type="Gene3D" id="1.10.10.10">
    <property type="entry name" value="Winged helix-like DNA-binding domain superfamily/Winged helix DNA-binding domain"/>
    <property type="match status" value="1"/>
</dbReference>
<keyword evidence="1 6" id="KW-0597">Phosphoprotein</keyword>
<evidence type="ECO:0000256" key="3">
    <source>
        <dbReference type="ARBA" id="ARBA00023015"/>
    </source>
</evidence>
<evidence type="ECO:0000256" key="6">
    <source>
        <dbReference type="PROSITE-ProRule" id="PRU00169"/>
    </source>
</evidence>
<evidence type="ECO:0000256" key="4">
    <source>
        <dbReference type="ARBA" id="ARBA00023125"/>
    </source>
</evidence>
<dbReference type="InterPro" id="IPR011006">
    <property type="entry name" value="CheY-like_superfamily"/>
</dbReference>
<feature type="region of interest" description="Disordered" evidence="8">
    <location>
        <begin position="122"/>
        <end position="169"/>
    </location>
</feature>
<dbReference type="GO" id="GO:0000156">
    <property type="term" value="F:phosphorelay response regulator activity"/>
    <property type="evidence" value="ECO:0007669"/>
    <property type="project" value="TreeGrafter"/>
</dbReference>
<dbReference type="Gene3D" id="3.40.50.2300">
    <property type="match status" value="1"/>
</dbReference>
<dbReference type="CDD" id="cd00383">
    <property type="entry name" value="trans_reg_C"/>
    <property type="match status" value="1"/>
</dbReference>
<dbReference type="PANTHER" id="PTHR48111">
    <property type="entry name" value="REGULATOR OF RPOS"/>
    <property type="match status" value="1"/>
</dbReference>
<dbReference type="OrthoDB" id="9812490at2"/>
<dbReference type="GO" id="GO:0006355">
    <property type="term" value="P:regulation of DNA-templated transcription"/>
    <property type="evidence" value="ECO:0007669"/>
    <property type="project" value="InterPro"/>
</dbReference>
<feature type="DNA-binding region" description="OmpR/PhoB-type" evidence="7">
    <location>
        <begin position="169"/>
        <end position="267"/>
    </location>
</feature>
<dbReference type="GO" id="GO:0005829">
    <property type="term" value="C:cytosol"/>
    <property type="evidence" value="ECO:0007669"/>
    <property type="project" value="TreeGrafter"/>
</dbReference>
<dbReference type="RefSeq" id="WP_123812828.1">
    <property type="nucleotide sequence ID" value="NZ_RKQZ01000001.1"/>
</dbReference>
<evidence type="ECO:0000256" key="7">
    <source>
        <dbReference type="PROSITE-ProRule" id="PRU01091"/>
    </source>
</evidence>
<evidence type="ECO:0000256" key="2">
    <source>
        <dbReference type="ARBA" id="ARBA00023012"/>
    </source>
</evidence>
<dbReference type="SMART" id="SM00862">
    <property type="entry name" value="Trans_reg_C"/>
    <property type="match status" value="1"/>
</dbReference>
<evidence type="ECO:0000313" key="11">
    <source>
        <dbReference type="EMBL" id="RPF19535.1"/>
    </source>
</evidence>